<evidence type="ECO:0000259" key="3">
    <source>
        <dbReference type="Pfam" id="PF16220"/>
    </source>
</evidence>
<dbReference type="InterPro" id="IPR012373">
    <property type="entry name" value="Ferrdict_sens_TM"/>
</dbReference>
<dbReference type="Pfam" id="PF16220">
    <property type="entry name" value="DUF4880"/>
    <property type="match status" value="1"/>
</dbReference>
<dbReference type="KEGG" id="asz:ASN_3247"/>
<dbReference type="PANTHER" id="PTHR30273">
    <property type="entry name" value="PERIPLASMIC SIGNAL SENSOR AND SIGMA FACTOR ACTIVATOR FECR-RELATED"/>
    <property type="match status" value="1"/>
</dbReference>
<protein>
    <submittedName>
        <fullName evidence="5">FecR protein</fullName>
    </submittedName>
</protein>
<dbReference type="PIRSF" id="PIRSF018266">
    <property type="entry name" value="FecR"/>
    <property type="match status" value="1"/>
</dbReference>
<feature type="domain" description="FecR protein" evidence="2">
    <location>
        <begin position="129"/>
        <end position="220"/>
    </location>
</feature>
<evidence type="ECO:0000259" key="4">
    <source>
        <dbReference type="Pfam" id="PF16344"/>
    </source>
</evidence>
<dbReference type="AlphaFoldDB" id="A0A0U5EXP3"/>
<sequence>MEQDNSSKDRLDSESMDNVKLQDEALEWFVRLRGQEVDQPTLHAFERWHGRSSRHAQAYLVIEAMWQSRAFENAIGEFSEVAGIEKIHKQKSRRGRPLKQYVCLAAAGLATVMVCVWTLPEVILHWRADYVTVAGQQTGIVLPDGSKMTMNTDSAVAINFHDGHREVTLLQGEAFFDVRHDAVHPFLVTGPFGITKVTGTAFSVRTDRQQDRVILERGHVDVRLRSGDGGHTQLDPGEMVTASYQQLSGVTKSDPSIALAWRNGRLVFDAQPFTDVVHELSRYYSGRIFIIKSGLEKSLVSGNFRLADIESAFRALSESCGVTITYLPGGTILFR</sequence>
<evidence type="ECO:0000259" key="2">
    <source>
        <dbReference type="Pfam" id="PF04773"/>
    </source>
</evidence>
<evidence type="ECO:0000313" key="5">
    <source>
        <dbReference type="EMBL" id="CEF42489.1"/>
    </source>
</evidence>
<gene>
    <name evidence="5" type="ORF">ASN_3247</name>
</gene>
<organism evidence="5 6">
    <name type="scientific">Acetobacter senegalensis</name>
    <dbReference type="NCBI Taxonomy" id="446692"/>
    <lineage>
        <taxon>Bacteria</taxon>
        <taxon>Pseudomonadati</taxon>
        <taxon>Pseudomonadota</taxon>
        <taxon>Alphaproteobacteria</taxon>
        <taxon>Acetobacterales</taxon>
        <taxon>Acetobacteraceae</taxon>
        <taxon>Acetobacter</taxon>
    </lineage>
</organism>
<keyword evidence="1" id="KW-0472">Membrane</keyword>
<dbReference type="PATRIC" id="fig|446692.3.peg.3436"/>
<dbReference type="RefSeq" id="WP_157765198.1">
    <property type="nucleotide sequence ID" value="NZ_LN606600.1"/>
</dbReference>
<proteinExistence type="predicted"/>
<dbReference type="InterPro" id="IPR006860">
    <property type="entry name" value="FecR"/>
</dbReference>
<dbReference type="GO" id="GO:0016989">
    <property type="term" value="F:sigma factor antagonist activity"/>
    <property type="evidence" value="ECO:0007669"/>
    <property type="project" value="TreeGrafter"/>
</dbReference>
<dbReference type="Pfam" id="PF16344">
    <property type="entry name" value="FecR_C"/>
    <property type="match status" value="1"/>
</dbReference>
<dbReference type="Gene3D" id="3.55.50.30">
    <property type="match status" value="1"/>
</dbReference>
<evidence type="ECO:0000313" key="6">
    <source>
        <dbReference type="Proteomes" id="UP000056109"/>
    </source>
</evidence>
<dbReference type="PANTHER" id="PTHR30273:SF2">
    <property type="entry name" value="PROTEIN FECR"/>
    <property type="match status" value="1"/>
</dbReference>
<dbReference type="InterPro" id="IPR032508">
    <property type="entry name" value="FecR_C"/>
</dbReference>
<dbReference type="Gene3D" id="2.60.120.1440">
    <property type="match status" value="1"/>
</dbReference>
<accession>A0A0U5EXP3</accession>
<keyword evidence="1" id="KW-1133">Transmembrane helix</keyword>
<name>A0A0U5EXP3_9PROT</name>
<evidence type="ECO:0000256" key="1">
    <source>
        <dbReference type="SAM" id="Phobius"/>
    </source>
</evidence>
<dbReference type="Pfam" id="PF04773">
    <property type="entry name" value="FecR"/>
    <property type="match status" value="1"/>
</dbReference>
<keyword evidence="6" id="KW-1185">Reference proteome</keyword>
<feature type="domain" description="Protein FecR C-terminal" evidence="4">
    <location>
        <begin position="265"/>
        <end position="325"/>
    </location>
</feature>
<feature type="domain" description="FecR N-terminal" evidence="3">
    <location>
        <begin position="23"/>
        <end position="64"/>
    </location>
</feature>
<dbReference type="GeneID" id="34784199"/>
<dbReference type="InterPro" id="IPR032623">
    <property type="entry name" value="FecR_N"/>
</dbReference>
<dbReference type="Proteomes" id="UP000056109">
    <property type="component" value="Chromosome I"/>
</dbReference>
<feature type="transmembrane region" description="Helical" evidence="1">
    <location>
        <begin position="101"/>
        <end position="119"/>
    </location>
</feature>
<keyword evidence="1" id="KW-0812">Transmembrane</keyword>
<reference evidence="6" key="1">
    <citation type="submission" date="2014-09" db="EMBL/GenBank/DDBJ databases">
        <authorList>
            <person name="Illeghems K.G."/>
        </authorList>
    </citation>
    <scope>NUCLEOTIDE SEQUENCE [LARGE SCALE GENOMIC DNA]</scope>
    <source>
        <strain evidence="6">108B</strain>
    </source>
</reference>
<dbReference type="EMBL" id="LN606600">
    <property type="protein sequence ID" value="CEF42489.1"/>
    <property type="molecule type" value="Genomic_DNA"/>
</dbReference>